<keyword evidence="2" id="KW-0547">Nucleotide-binding</keyword>
<dbReference type="SUPFAM" id="SSF56112">
    <property type="entry name" value="Protein kinase-like (PK-like)"/>
    <property type="match status" value="1"/>
</dbReference>
<dbReference type="InterPro" id="IPR017441">
    <property type="entry name" value="Protein_kinase_ATP_BS"/>
</dbReference>
<evidence type="ECO:0000256" key="2">
    <source>
        <dbReference type="PROSITE-ProRule" id="PRU10141"/>
    </source>
</evidence>
<dbReference type="Gene3D" id="3.30.200.20">
    <property type="entry name" value="Phosphorylase Kinase, domain 1"/>
    <property type="match status" value="1"/>
</dbReference>
<dbReference type="InterPro" id="IPR011009">
    <property type="entry name" value="Kinase-like_dom_sf"/>
</dbReference>
<gene>
    <name evidence="4" type="ORF">MAR_037573</name>
</gene>
<accession>A0ABY7FRY1</accession>
<protein>
    <submittedName>
        <fullName evidence="4">FGFR1-like protein</fullName>
    </submittedName>
</protein>
<dbReference type="Pfam" id="PF07714">
    <property type="entry name" value="PK_Tyr_Ser-Thr"/>
    <property type="match status" value="1"/>
</dbReference>
<dbReference type="PROSITE" id="PS50011">
    <property type="entry name" value="PROTEIN_KINASE_DOM"/>
    <property type="match status" value="1"/>
</dbReference>
<dbReference type="InterPro" id="IPR000719">
    <property type="entry name" value="Prot_kinase_dom"/>
</dbReference>
<dbReference type="InterPro" id="IPR001245">
    <property type="entry name" value="Ser-Thr/Tyr_kinase_cat_dom"/>
</dbReference>
<sequence>MSKPHLYEQVQCGPWEITKANLVLTSDRLGQGQFGQVRKAYLKNIRSHDVPVAVKSLKVNASEKDKTDFMNELMILKKVGHHPNVVCLVGSCNIGGERGISHLEMNVDFSQFQVNRGIGSELLG</sequence>
<evidence type="ECO:0000256" key="1">
    <source>
        <dbReference type="ARBA" id="ARBA00004167"/>
    </source>
</evidence>
<feature type="domain" description="Protein kinase" evidence="3">
    <location>
        <begin position="23"/>
        <end position="124"/>
    </location>
</feature>
<proteinExistence type="predicted"/>
<feature type="binding site" evidence="2">
    <location>
        <position position="55"/>
    </location>
    <ligand>
        <name>ATP</name>
        <dbReference type="ChEBI" id="CHEBI:30616"/>
    </ligand>
</feature>
<name>A0ABY7FRY1_MYAAR</name>
<evidence type="ECO:0000313" key="5">
    <source>
        <dbReference type="Proteomes" id="UP001164746"/>
    </source>
</evidence>
<evidence type="ECO:0000259" key="3">
    <source>
        <dbReference type="PROSITE" id="PS50011"/>
    </source>
</evidence>
<dbReference type="InterPro" id="IPR050122">
    <property type="entry name" value="RTK"/>
</dbReference>
<organism evidence="4 5">
    <name type="scientific">Mya arenaria</name>
    <name type="common">Soft-shell clam</name>
    <dbReference type="NCBI Taxonomy" id="6604"/>
    <lineage>
        <taxon>Eukaryota</taxon>
        <taxon>Metazoa</taxon>
        <taxon>Spiralia</taxon>
        <taxon>Lophotrochozoa</taxon>
        <taxon>Mollusca</taxon>
        <taxon>Bivalvia</taxon>
        <taxon>Autobranchia</taxon>
        <taxon>Heteroconchia</taxon>
        <taxon>Euheterodonta</taxon>
        <taxon>Imparidentia</taxon>
        <taxon>Neoheterodontei</taxon>
        <taxon>Myida</taxon>
        <taxon>Myoidea</taxon>
        <taxon>Myidae</taxon>
        <taxon>Mya</taxon>
    </lineage>
</organism>
<dbReference type="Proteomes" id="UP001164746">
    <property type="component" value="Chromosome 13"/>
</dbReference>
<reference evidence="4" key="1">
    <citation type="submission" date="2022-11" db="EMBL/GenBank/DDBJ databases">
        <title>Centuries of genome instability and evolution in soft-shell clam transmissible cancer (bioRxiv).</title>
        <authorList>
            <person name="Hart S.F.M."/>
            <person name="Yonemitsu M.A."/>
            <person name="Giersch R.M."/>
            <person name="Beal B.F."/>
            <person name="Arriagada G."/>
            <person name="Davis B.W."/>
            <person name="Ostrander E.A."/>
            <person name="Goff S.P."/>
            <person name="Metzger M.J."/>
        </authorList>
    </citation>
    <scope>NUCLEOTIDE SEQUENCE</scope>
    <source>
        <strain evidence="4">MELC-2E11</strain>
        <tissue evidence="4">Siphon/mantle</tissue>
    </source>
</reference>
<comment type="subcellular location">
    <subcellularLocation>
        <location evidence="1">Membrane</location>
        <topology evidence="1">Single-pass membrane protein</topology>
    </subcellularLocation>
</comment>
<dbReference type="PANTHER" id="PTHR24416">
    <property type="entry name" value="TYROSINE-PROTEIN KINASE RECEPTOR"/>
    <property type="match status" value="1"/>
</dbReference>
<dbReference type="PANTHER" id="PTHR24416:SF611">
    <property type="entry name" value="TYROSINE-PROTEIN KINASE TRANSMEMBRANE RECEPTOR ROR"/>
    <property type="match status" value="1"/>
</dbReference>
<keyword evidence="2" id="KW-0067">ATP-binding</keyword>
<evidence type="ECO:0000313" key="4">
    <source>
        <dbReference type="EMBL" id="WAR23904.1"/>
    </source>
</evidence>
<dbReference type="EMBL" id="CP111024">
    <property type="protein sequence ID" value="WAR23904.1"/>
    <property type="molecule type" value="Genomic_DNA"/>
</dbReference>
<keyword evidence="5" id="KW-1185">Reference proteome</keyword>
<dbReference type="PROSITE" id="PS00107">
    <property type="entry name" value="PROTEIN_KINASE_ATP"/>
    <property type="match status" value="1"/>
</dbReference>